<gene>
    <name evidence="4" type="ORF">HCG48_24000</name>
</gene>
<dbReference type="SUPFAM" id="SSF53474">
    <property type="entry name" value="alpha/beta-Hydrolases"/>
    <property type="match status" value="1"/>
</dbReference>
<evidence type="ECO:0000256" key="1">
    <source>
        <dbReference type="ARBA" id="ARBA00022801"/>
    </source>
</evidence>
<dbReference type="Pfam" id="PF12146">
    <property type="entry name" value="Hydrolase_4"/>
    <property type="match status" value="1"/>
</dbReference>
<feature type="transmembrane region" description="Helical" evidence="2">
    <location>
        <begin position="367"/>
        <end position="385"/>
    </location>
</feature>
<keyword evidence="2" id="KW-0812">Transmembrane</keyword>
<dbReference type="Gene3D" id="3.40.50.1820">
    <property type="entry name" value="alpha/beta hydrolase"/>
    <property type="match status" value="1"/>
</dbReference>
<dbReference type="AlphaFoldDB" id="A0A6H1U371"/>
<evidence type="ECO:0000313" key="5">
    <source>
        <dbReference type="Proteomes" id="UP000500857"/>
    </source>
</evidence>
<feature type="transmembrane region" description="Helical" evidence="2">
    <location>
        <begin position="307"/>
        <end position="325"/>
    </location>
</feature>
<dbReference type="GO" id="GO:0052689">
    <property type="term" value="F:carboxylic ester hydrolase activity"/>
    <property type="evidence" value="ECO:0007669"/>
    <property type="project" value="UniProtKB-ARBA"/>
</dbReference>
<accession>A0A6H1U371</accession>
<feature type="domain" description="Serine aminopeptidase S33" evidence="3">
    <location>
        <begin position="61"/>
        <end position="170"/>
    </location>
</feature>
<dbReference type="InterPro" id="IPR050261">
    <property type="entry name" value="FrsA_esterase"/>
</dbReference>
<dbReference type="KEGG" id="oxy:HCG48_24000"/>
<protein>
    <submittedName>
        <fullName evidence="4">Alpha/beta fold hydrolase</fullName>
    </submittedName>
</protein>
<evidence type="ECO:0000256" key="2">
    <source>
        <dbReference type="SAM" id="Phobius"/>
    </source>
</evidence>
<sequence>MHLQRLSVFFSIFLLTLGLVGSFVLNPIAEIDSEALSISRDSQGQLIGRLYVPKNTPPPYPVAVLMHGVNAYKQMMAPLGVELARGGMAAIALDFGGSGESYRIEEEKVEETEDRQLADARAVVDYLRDRGDRFDRDRIAVVGHSLGGRIALKLGKYDPEIAATVVLGMGGEATPKMPKNLFLGVGLYEQLNPPSEAIALLQQAAPQNYAVCINSERICGNFEQGTARALEISPSTDHIGEPFDPYLIRGVTQWLQQAFGVSQPLGFPKAPPLIVCFLAIFSGGVALGTHLFWRTGLPVRLPEIREIYRYCVSWLLGLVMALQWGLALLEVAPRSGAGNMVGFGYMLLLTSNYAIARNRAIARCFGVPLLYLGLLAIAFIAPALMNGLPQAFANPDYLLALPLFLIQWPLFWLYNGLLKVKLLFFPIYSFGLQPSWLLVLLVTIELLWPGITLTKFEKCASWAIALMRRPLTFTGMGRWNRRQGAIVLGLSVVLMLAVYWRLSDGLLAIAAGQLYVTVYLVGQMLFLPLSILAIAVRSRPFQAMEGRIVALTTDTQTSGQTGGEG</sequence>
<keyword evidence="2" id="KW-0472">Membrane</keyword>
<dbReference type="PANTHER" id="PTHR22946:SF9">
    <property type="entry name" value="POLYKETIDE TRANSFERASE AF380"/>
    <property type="match status" value="1"/>
</dbReference>
<feature type="transmembrane region" description="Helical" evidence="2">
    <location>
        <begin position="484"/>
        <end position="502"/>
    </location>
</feature>
<feature type="transmembrane region" description="Helical" evidence="2">
    <location>
        <begin position="272"/>
        <end position="295"/>
    </location>
</feature>
<dbReference type="PANTHER" id="PTHR22946">
    <property type="entry name" value="DIENELACTONE HYDROLASE DOMAIN-CONTAINING PROTEIN-RELATED"/>
    <property type="match status" value="1"/>
</dbReference>
<dbReference type="RefSeq" id="WP_168571430.1">
    <property type="nucleotide sequence ID" value="NZ_CP051167.1"/>
</dbReference>
<evidence type="ECO:0000259" key="3">
    <source>
        <dbReference type="Pfam" id="PF12146"/>
    </source>
</evidence>
<dbReference type="InterPro" id="IPR022742">
    <property type="entry name" value="Hydrolase_4"/>
</dbReference>
<name>A0A6H1U371_9CYAN</name>
<keyword evidence="1 4" id="KW-0378">Hydrolase</keyword>
<dbReference type="EMBL" id="CP051167">
    <property type="protein sequence ID" value="QIZ73284.1"/>
    <property type="molecule type" value="Genomic_DNA"/>
</dbReference>
<proteinExistence type="predicted"/>
<keyword evidence="5" id="KW-1185">Reference proteome</keyword>
<evidence type="ECO:0000313" key="4">
    <source>
        <dbReference type="EMBL" id="QIZ73284.1"/>
    </source>
</evidence>
<feature type="transmembrane region" description="Helical" evidence="2">
    <location>
        <begin position="397"/>
        <end position="415"/>
    </location>
</feature>
<keyword evidence="2" id="KW-1133">Transmembrane helix</keyword>
<feature type="transmembrane region" description="Helical" evidence="2">
    <location>
        <begin position="337"/>
        <end position="355"/>
    </location>
</feature>
<feature type="transmembrane region" description="Helical" evidence="2">
    <location>
        <begin position="514"/>
        <end position="536"/>
    </location>
</feature>
<organism evidence="4 5">
    <name type="scientific">Oxynema aestuarii AP17</name>
    <dbReference type="NCBI Taxonomy" id="2064643"/>
    <lineage>
        <taxon>Bacteria</taxon>
        <taxon>Bacillati</taxon>
        <taxon>Cyanobacteriota</taxon>
        <taxon>Cyanophyceae</taxon>
        <taxon>Oscillatoriophycideae</taxon>
        <taxon>Oscillatoriales</taxon>
        <taxon>Oscillatoriaceae</taxon>
        <taxon>Oxynema</taxon>
        <taxon>Oxynema aestuarii</taxon>
    </lineage>
</organism>
<dbReference type="InterPro" id="IPR029058">
    <property type="entry name" value="AB_hydrolase_fold"/>
</dbReference>
<feature type="transmembrane region" description="Helical" evidence="2">
    <location>
        <begin position="422"/>
        <end position="448"/>
    </location>
</feature>
<dbReference type="Proteomes" id="UP000500857">
    <property type="component" value="Chromosome"/>
</dbReference>
<reference evidence="4 5" key="1">
    <citation type="submission" date="2020-04" db="EMBL/GenBank/DDBJ databases">
        <authorList>
            <person name="Basu S."/>
            <person name="Maruthanayagam V."/>
            <person name="Chakraborty S."/>
            <person name="Pramanik A."/>
            <person name="Mukherjee J."/>
            <person name="Brink B."/>
        </authorList>
    </citation>
    <scope>NUCLEOTIDE SEQUENCE [LARGE SCALE GENOMIC DNA]</scope>
    <source>
        <strain evidence="4 5">AP17</strain>
    </source>
</reference>